<keyword evidence="3" id="KW-1185">Reference proteome</keyword>
<protein>
    <recommendedName>
        <fullName evidence="1">Reverse transcriptase zinc-binding domain-containing protein</fullName>
    </recommendedName>
</protein>
<dbReference type="EMBL" id="JBJUIK010000004">
    <property type="protein sequence ID" value="KAL3528848.1"/>
    <property type="molecule type" value="Genomic_DNA"/>
</dbReference>
<accession>A0ABD3ACH3</accession>
<comment type="caution">
    <text evidence="2">The sequence shown here is derived from an EMBL/GenBank/DDBJ whole genome shotgun (WGS) entry which is preliminary data.</text>
</comment>
<proteinExistence type="predicted"/>
<name>A0ABD3ACH3_9GENT</name>
<dbReference type="AlphaFoldDB" id="A0ABD3ACH3"/>
<evidence type="ECO:0000313" key="3">
    <source>
        <dbReference type="Proteomes" id="UP001630127"/>
    </source>
</evidence>
<organism evidence="2 3">
    <name type="scientific">Cinchona calisaya</name>
    <dbReference type="NCBI Taxonomy" id="153742"/>
    <lineage>
        <taxon>Eukaryota</taxon>
        <taxon>Viridiplantae</taxon>
        <taxon>Streptophyta</taxon>
        <taxon>Embryophyta</taxon>
        <taxon>Tracheophyta</taxon>
        <taxon>Spermatophyta</taxon>
        <taxon>Magnoliopsida</taxon>
        <taxon>eudicotyledons</taxon>
        <taxon>Gunneridae</taxon>
        <taxon>Pentapetalae</taxon>
        <taxon>asterids</taxon>
        <taxon>lamiids</taxon>
        <taxon>Gentianales</taxon>
        <taxon>Rubiaceae</taxon>
        <taxon>Cinchonoideae</taxon>
        <taxon>Cinchoneae</taxon>
        <taxon>Cinchona</taxon>
    </lineage>
</organism>
<feature type="domain" description="Reverse transcriptase zinc-binding" evidence="1">
    <location>
        <begin position="76"/>
        <end position="143"/>
    </location>
</feature>
<dbReference type="Proteomes" id="UP001630127">
    <property type="component" value="Unassembled WGS sequence"/>
</dbReference>
<evidence type="ECO:0000313" key="2">
    <source>
        <dbReference type="EMBL" id="KAL3528848.1"/>
    </source>
</evidence>
<gene>
    <name evidence="2" type="ORF">ACH5RR_008170</name>
</gene>
<dbReference type="Pfam" id="PF13966">
    <property type="entry name" value="zf-RVT"/>
    <property type="match status" value="1"/>
</dbReference>
<dbReference type="InterPro" id="IPR026960">
    <property type="entry name" value="RVT-Znf"/>
</dbReference>
<evidence type="ECO:0000259" key="1">
    <source>
        <dbReference type="Pfam" id="PF13966"/>
    </source>
</evidence>
<sequence length="224" mass="26539">MEQDHIFQTFCREDAENILCIPISLAGRNDKLFWKYSANGHYTAQSGYWRAKEEQKLSQQRPPQKGGPSNCFHGGNIWKSIWSLKIKNKLKHFLWKCTQEILPINTTIFRRIGKGLPMCCGCGEEEEFVEHCLFLCRLTKEIWRHAPLQWDGLNHLAGNFNSWFGKLMEAIKRKDSIEHITLTIKFLWQIWKNRSHRQFEGQHTNGFNVIQKAMIEWMNLKMVW</sequence>
<reference evidence="2 3" key="1">
    <citation type="submission" date="2024-11" db="EMBL/GenBank/DDBJ databases">
        <title>A near-complete genome assembly of Cinchona calisaya.</title>
        <authorList>
            <person name="Lian D.C."/>
            <person name="Zhao X.W."/>
            <person name="Wei L."/>
        </authorList>
    </citation>
    <scope>NUCLEOTIDE SEQUENCE [LARGE SCALE GENOMIC DNA]</scope>
    <source>
        <tissue evidence="2">Nenye</tissue>
    </source>
</reference>